<keyword evidence="5" id="KW-1185">Reference proteome</keyword>
<dbReference type="RefSeq" id="WP_006192053.1">
    <property type="nucleotide sequence ID" value="NC_015437.1"/>
</dbReference>
<organism evidence="3 4">
    <name type="scientific">Selenomonas sputigena (strain ATCC 35185 / DSM 20758 / CCUG 44933 / VPI D19B-28)</name>
    <dbReference type="NCBI Taxonomy" id="546271"/>
    <lineage>
        <taxon>Bacteria</taxon>
        <taxon>Bacillati</taxon>
        <taxon>Bacillota</taxon>
        <taxon>Negativicutes</taxon>
        <taxon>Selenomonadales</taxon>
        <taxon>Selenomonadaceae</taxon>
        <taxon>Selenomonas</taxon>
    </lineage>
</organism>
<dbReference type="GO" id="GO:0006260">
    <property type="term" value="P:DNA replication"/>
    <property type="evidence" value="ECO:0007669"/>
    <property type="project" value="TreeGrafter"/>
</dbReference>
<dbReference type="EMBL" id="ACKP02000015">
    <property type="protein sequence ID" value="EEX77596.1"/>
    <property type="molecule type" value="Genomic_DNA"/>
</dbReference>
<dbReference type="SUPFAM" id="SSF52540">
    <property type="entry name" value="P-loop containing nucleoside triphosphate hydrolases"/>
    <property type="match status" value="1"/>
</dbReference>
<evidence type="ECO:0000313" key="4">
    <source>
        <dbReference type="Proteomes" id="UP000003505"/>
    </source>
</evidence>
<dbReference type="STRING" id="546271.Selsp_1349"/>
<dbReference type="Pfam" id="PF01695">
    <property type="entry name" value="IstB_IS21"/>
    <property type="match status" value="1"/>
</dbReference>
<dbReference type="eggNOG" id="COG1484">
    <property type="taxonomic scope" value="Bacteria"/>
</dbReference>
<dbReference type="GO" id="GO:0005524">
    <property type="term" value="F:ATP binding"/>
    <property type="evidence" value="ECO:0007669"/>
    <property type="project" value="UniProtKB-KW"/>
</dbReference>
<dbReference type="HOGENOM" id="CLU_062999_3_2_9"/>
<dbReference type="Gene3D" id="3.40.50.300">
    <property type="entry name" value="P-loop containing nucleotide triphosphate hydrolases"/>
    <property type="match status" value="1"/>
</dbReference>
<feature type="domain" description="IstB-like ATP-binding" evidence="1">
    <location>
        <begin position="114"/>
        <end position="248"/>
    </location>
</feature>
<dbReference type="Proteomes" id="UP000011124">
    <property type="component" value="Chromosome"/>
</dbReference>
<reference evidence="2 5" key="2">
    <citation type="submission" date="2011-04" db="EMBL/GenBank/DDBJ databases">
        <title>The complete genome of Selenomonas sputigena DSM 20758.</title>
        <authorList>
            <consortium name="US DOE Joint Genome Institute (JGI-PGF)"/>
            <person name="Lucas S."/>
            <person name="Copeland A."/>
            <person name="Lapidus A."/>
            <person name="Bruce D."/>
            <person name="Goodwin L."/>
            <person name="Pitluck S."/>
            <person name="Peters L."/>
            <person name="Kyrpides N."/>
            <person name="Mavromatis K."/>
            <person name="Ivanova N."/>
            <person name="Ovchinnikova G."/>
            <person name="Teshima H."/>
            <person name="Detter J.C."/>
            <person name="Tapia R."/>
            <person name="Han C."/>
            <person name="Land M."/>
            <person name="Hauser L."/>
            <person name="Markowitz V."/>
            <person name="Cheng J.-F."/>
            <person name="Hugenholtz P."/>
            <person name="Woyke T."/>
            <person name="Wu D."/>
            <person name="Gronow S."/>
            <person name="Wellnitz S."/>
            <person name="Schneider S."/>
            <person name="Klenk H.-P."/>
            <person name="Eisen J.A."/>
        </authorList>
    </citation>
    <scope>NUCLEOTIDE SEQUENCE [LARGE SCALE GENOMIC DNA]</scope>
    <source>
        <strain evidence="2">ATCC 35185</strain>
        <strain evidence="5">ATCC 35185 / DSM 20758 / VPI D19B-28</strain>
    </source>
</reference>
<name>C9LU65_SELS3</name>
<dbReference type="OrthoDB" id="1668212at2"/>
<dbReference type="InterPro" id="IPR002611">
    <property type="entry name" value="IstB_ATP-bd"/>
</dbReference>
<evidence type="ECO:0000313" key="5">
    <source>
        <dbReference type="Proteomes" id="UP000011124"/>
    </source>
</evidence>
<dbReference type="InterPro" id="IPR027417">
    <property type="entry name" value="P-loop_NTPase"/>
</dbReference>
<dbReference type="AlphaFoldDB" id="C9LU65"/>
<reference evidence="3 4" key="1">
    <citation type="submission" date="2009-09" db="EMBL/GenBank/DDBJ databases">
        <authorList>
            <person name="Weinstock G."/>
            <person name="Sodergren E."/>
            <person name="Clifton S."/>
            <person name="Fulton L."/>
            <person name="Fulton B."/>
            <person name="Courtney L."/>
            <person name="Fronick C."/>
            <person name="Harrison M."/>
            <person name="Strong C."/>
            <person name="Farmer C."/>
            <person name="Delahaunty K."/>
            <person name="Markovic C."/>
            <person name="Hall O."/>
            <person name="Minx P."/>
            <person name="Tomlinson C."/>
            <person name="Mitreva M."/>
            <person name="Nelson J."/>
            <person name="Hou S."/>
            <person name="Wollam A."/>
            <person name="Pepin K.H."/>
            <person name="Johnson M."/>
            <person name="Bhonagiri V."/>
            <person name="Nash W.E."/>
            <person name="Warren W."/>
            <person name="Chinwalla A."/>
            <person name="Mardis E.R."/>
            <person name="Wilson R.K."/>
        </authorList>
    </citation>
    <scope>NUCLEOTIDE SEQUENCE [LARGE SCALE GENOMIC DNA]</scope>
    <source>
        <strain evidence="3">ATCC 35185</strain>
        <strain evidence="4">ATCC 35185 / DSM 20758 / VPI D19B-28</strain>
    </source>
</reference>
<accession>C9LU65</accession>
<keyword evidence="3" id="KW-0067">ATP-binding</keyword>
<keyword evidence="3" id="KW-0547">Nucleotide-binding</keyword>
<dbReference type="PANTHER" id="PTHR30050:SF4">
    <property type="entry name" value="ATP-BINDING PROTEIN RV3427C IN INSERTION SEQUENCE-RELATED"/>
    <property type="match status" value="1"/>
</dbReference>
<dbReference type="EMBL" id="CP002637">
    <property type="protein sequence ID" value="AEC00308.1"/>
    <property type="molecule type" value="Genomic_DNA"/>
</dbReference>
<sequence length="254" mass="27995">MAAEAEETKRAHDAACAACPYRVEDCHECRYNGRAFQGERFRNPLLSCIPPCGKYRTQQEQRRIEKLMGDGGIGERFRSRSFATFQATPATKPAVDLCKRFCAAVKRDPKVPGLLLKGNCGTGKTHLAVAILRETAEAGIPGMFVVVPDLIAKMLASFDAKDGKAGALVETAKSVPLLVLDDLGAENPKPWVVELVYVLINHRYEHMLPTIITTNYDGTRIGTVFGKRVQSRLAEMTVPVNIRAEDYRMRGVTA</sequence>
<evidence type="ECO:0000313" key="3">
    <source>
        <dbReference type="EMBL" id="EEX77596.1"/>
    </source>
</evidence>
<gene>
    <name evidence="2" type="ordered locus">Selsp_1349</name>
    <name evidence="3" type="ORF">SELSPUOL_00872</name>
</gene>
<dbReference type="Proteomes" id="UP000003505">
    <property type="component" value="Unassembled WGS sequence"/>
</dbReference>
<evidence type="ECO:0000313" key="2">
    <source>
        <dbReference type="EMBL" id="AEC00308.1"/>
    </source>
</evidence>
<evidence type="ECO:0000259" key="1">
    <source>
        <dbReference type="Pfam" id="PF01695"/>
    </source>
</evidence>
<proteinExistence type="predicted"/>
<protein>
    <submittedName>
        <fullName evidence="2">IstB domain protein ATP-binding protein</fullName>
    </submittedName>
    <submittedName>
        <fullName evidence="3">IstB-like ATP-binding protein</fullName>
    </submittedName>
</protein>
<dbReference type="CDD" id="cd00009">
    <property type="entry name" value="AAA"/>
    <property type="match status" value="1"/>
</dbReference>
<dbReference type="PANTHER" id="PTHR30050">
    <property type="entry name" value="CHROMOSOMAL REPLICATION INITIATOR PROTEIN DNAA"/>
    <property type="match status" value="1"/>
</dbReference>
<dbReference type="KEGG" id="ssg:Selsp_1349"/>